<dbReference type="Gene3D" id="3.90.400.10">
    <property type="entry name" value="Oligo-1,6-glucosidase, Domain 2"/>
    <property type="match status" value="1"/>
</dbReference>
<dbReference type="GO" id="GO:0009313">
    <property type="term" value="P:oligosaccharide catabolic process"/>
    <property type="evidence" value="ECO:0007669"/>
    <property type="project" value="TreeGrafter"/>
</dbReference>
<evidence type="ECO:0000256" key="2">
    <source>
        <dbReference type="ARBA" id="ARBA00022801"/>
    </source>
</evidence>
<dbReference type="InterPro" id="IPR006047">
    <property type="entry name" value="GH13_cat_dom"/>
</dbReference>
<dbReference type="Pfam" id="PF00128">
    <property type="entry name" value="Alpha-amylase"/>
    <property type="match status" value="1"/>
</dbReference>
<sequence>MANTPWWRGAVVYQVYVRSFFDSDGDGHGDLPGLIGKLDYIKSLGVDAIWLSPIHPSPNRDWGYDVSDYEEVHPDYGTLADFDALLEAAHGRGIKVLLDEVLAHTSDEHPWFQESLRSRDNPKSDWYVWAEPKADGTPPNNWLAAFGGAAWSYQPARRQHFHHRFLRQQPKLNWHNTDARQAALDVLDFWLKRGADGFRLDTTNCYLHDPELTDNPAEPAESRTPWHWGHAPNLQRHLHDSNRPDNITAMDAVRRTVERHPDRFVFGEFFEEAALSGGLAAPDAGLHSGYSFPLLIASELERTFLTQHYQLLSQHADHWPCVAFSNHDILRTVTRFGGPDAGPELARLMLALLLSLRGTILLYQGEELGLPEADLTRDQLRDPMGDLYYPVAKGRDGCRTPMPWTTEPHFGFTTGAPWLPAAKEHVGLTVAEQEGDEASTLNFARHLMKLRSASPALRLGTLSFIDAPAPILAYERREDDERIACVFNLGTEAIDWAADLSGEALATSGEVTTEAGSWRLGAYAAVILRLH</sequence>
<dbReference type="EMBL" id="CP158375">
    <property type="protein sequence ID" value="XDO95679.1"/>
    <property type="molecule type" value="Genomic_DNA"/>
</dbReference>
<dbReference type="Gene3D" id="3.20.20.80">
    <property type="entry name" value="Glycosidases"/>
    <property type="match status" value="1"/>
</dbReference>
<keyword evidence="2 5" id="KW-0378">Hydrolase</keyword>
<dbReference type="SUPFAM" id="SSF51011">
    <property type="entry name" value="Glycosyl hydrolase domain"/>
    <property type="match status" value="1"/>
</dbReference>
<dbReference type="FunFam" id="3.90.400.10:FF:000002">
    <property type="entry name" value="Sucrose isomerase"/>
    <property type="match status" value="1"/>
</dbReference>
<dbReference type="SUPFAM" id="SSF51445">
    <property type="entry name" value="(Trans)glycosidases"/>
    <property type="match status" value="1"/>
</dbReference>
<keyword evidence="3" id="KW-0326">Glycosidase</keyword>
<evidence type="ECO:0000259" key="4">
    <source>
        <dbReference type="SMART" id="SM00642"/>
    </source>
</evidence>
<gene>
    <name evidence="5" type="ORF">ABOZ73_12820</name>
</gene>
<proteinExistence type="inferred from homology"/>
<protein>
    <submittedName>
        <fullName evidence="5">Alpha-amylase family glycosyl hydrolase</fullName>
    </submittedName>
</protein>
<dbReference type="InterPro" id="IPR045857">
    <property type="entry name" value="O16G_dom_2"/>
</dbReference>
<dbReference type="GO" id="GO:0004556">
    <property type="term" value="F:alpha-amylase activity"/>
    <property type="evidence" value="ECO:0007669"/>
    <property type="project" value="TreeGrafter"/>
</dbReference>
<evidence type="ECO:0000256" key="1">
    <source>
        <dbReference type="ARBA" id="ARBA00008061"/>
    </source>
</evidence>
<dbReference type="SMART" id="SM00642">
    <property type="entry name" value="Aamy"/>
    <property type="match status" value="1"/>
</dbReference>
<organism evidence="5">
    <name type="scientific">Caulobacter sp. 73W</name>
    <dbReference type="NCBI Taxonomy" id="3161137"/>
    <lineage>
        <taxon>Bacteria</taxon>
        <taxon>Pseudomonadati</taxon>
        <taxon>Pseudomonadota</taxon>
        <taxon>Alphaproteobacteria</taxon>
        <taxon>Caulobacterales</taxon>
        <taxon>Caulobacteraceae</taxon>
        <taxon>Caulobacter</taxon>
    </lineage>
</organism>
<dbReference type="RefSeq" id="WP_369058525.1">
    <property type="nucleotide sequence ID" value="NZ_CP158375.1"/>
</dbReference>
<dbReference type="Gene3D" id="2.60.40.1180">
    <property type="entry name" value="Golgi alpha-mannosidase II"/>
    <property type="match status" value="1"/>
</dbReference>
<evidence type="ECO:0000313" key="5">
    <source>
        <dbReference type="EMBL" id="XDO95679.1"/>
    </source>
</evidence>
<comment type="similarity">
    <text evidence="1">Belongs to the glycosyl hydrolase 13 family.</text>
</comment>
<name>A0AB39KPU5_9CAUL</name>
<dbReference type="InterPro" id="IPR013780">
    <property type="entry name" value="Glyco_hydro_b"/>
</dbReference>
<dbReference type="InterPro" id="IPR017853">
    <property type="entry name" value="GH"/>
</dbReference>
<dbReference type="PANTHER" id="PTHR10357:SF179">
    <property type="entry name" value="NEUTRAL AND BASIC AMINO ACID TRANSPORT PROTEIN RBAT"/>
    <property type="match status" value="1"/>
</dbReference>
<evidence type="ECO:0000256" key="3">
    <source>
        <dbReference type="ARBA" id="ARBA00023295"/>
    </source>
</evidence>
<dbReference type="AlphaFoldDB" id="A0AB39KPU5"/>
<feature type="domain" description="Glycosyl hydrolase family 13 catalytic" evidence="4">
    <location>
        <begin position="14"/>
        <end position="399"/>
    </location>
</feature>
<dbReference type="PANTHER" id="PTHR10357">
    <property type="entry name" value="ALPHA-AMYLASE FAMILY MEMBER"/>
    <property type="match status" value="1"/>
</dbReference>
<accession>A0AB39KPU5</accession>
<reference evidence="5" key="1">
    <citation type="submission" date="2024-06" db="EMBL/GenBank/DDBJ databases">
        <title>Caulobacter inopinatus, sp. nov.</title>
        <authorList>
            <person name="Donachie S.P."/>
        </authorList>
    </citation>
    <scope>NUCLEOTIDE SEQUENCE</scope>
    <source>
        <strain evidence="5">73W</strain>
    </source>
</reference>